<keyword evidence="3" id="KW-0540">Nuclease</keyword>
<accession>A0A1F5Q9J9</accession>
<evidence type="ECO:0000256" key="2">
    <source>
        <dbReference type="ARBA" id="ARBA00022649"/>
    </source>
</evidence>
<dbReference type="PANTHER" id="PTHR34139:SF1">
    <property type="entry name" value="RNASE MJ1380-RELATED"/>
    <property type="match status" value="1"/>
</dbReference>
<dbReference type="Pfam" id="PF01934">
    <property type="entry name" value="HepT-like"/>
    <property type="match status" value="1"/>
</dbReference>
<dbReference type="GO" id="GO:0000166">
    <property type="term" value="F:nucleotide binding"/>
    <property type="evidence" value="ECO:0007669"/>
    <property type="project" value="UniProtKB-KW"/>
</dbReference>
<keyword evidence="5" id="KW-0378">Hydrolase</keyword>
<protein>
    <recommendedName>
        <fullName evidence="8">DUF86 domain-containing protein</fullName>
    </recommendedName>
</protein>
<dbReference type="GO" id="GO:0016787">
    <property type="term" value="F:hydrolase activity"/>
    <property type="evidence" value="ECO:0007669"/>
    <property type="project" value="UniProtKB-KW"/>
</dbReference>
<evidence type="ECO:0000313" key="6">
    <source>
        <dbReference type="EMBL" id="OGE98853.1"/>
    </source>
</evidence>
<evidence type="ECO:0000256" key="1">
    <source>
        <dbReference type="ARBA" id="ARBA00022553"/>
    </source>
</evidence>
<dbReference type="GO" id="GO:0110001">
    <property type="term" value="C:toxin-antitoxin complex"/>
    <property type="evidence" value="ECO:0007669"/>
    <property type="project" value="InterPro"/>
</dbReference>
<evidence type="ECO:0000256" key="3">
    <source>
        <dbReference type="ARBA" id="ARBA00022722"/>
    </source>
</evidence>
<dbReference type="InterPro" id="IPR008201">
    <property type="entry name" value="HepT-like"/>
</dbReference>
<reference evidence="6 7" key="1">
    <citation type="journal article" date="2016" name="Nat. Commun.">
        <title>Thousands of microbial genomes shed light on interconnected biogeochemical processes in an aquifer system.</title>
        <authorList>
            <person name="Anantharaman K."/>
            <person name="Brown C.T."/>
            <person name="Hug L.A."/>
            <person name="Sharon I."/>
            <person name="Castelle C.J."/>
            <person name="Probst A.J."/>
            <person name="Thomas B.C."/>
            <person name="Singh A."/>
            <person name="Wilkins M.J."/>
            <person name="Karaoz U."/>
            <person name="Brodie E.L."/>
            <person name="Williams K.H."/>
            <person name="Hubbard S.S."/>
            <person name="Banfield J.F."/>
        </authorList>
    </citation>
    <scope>NUCLEOTIDE SEQUENCE [LARGE SCALE GENOMIC DNA]</scope>
</reference>
<proteinExistence type="predicted"/>
<sequence>MDKDKIYLEEIKEFCGKIIAFTKNSSFDDFAADEKLQLSVIKLIENVGEASKRLADDARSQYPKVDWKKAMAMRDRLVHDYMDTDLAIVFDVAKNEIPKLLKALG</sequence>
<dbReference type="Proteomes" id="UP000177235">
    <property type="component" value="Unassembled WGS sequence"/>
</dbReference>
<name>A0A1F5Q9J9_9BACT</name>
<dbReference type="AlphaFoldDB" id="A0A1F5Q9J9"/>
<dbReference type="PANTHER" id="PTHR34139">
    <property type="entry name" value="UPF0331 PROTEIN MJ0127"/>
    <property type="match status" value="1"/>
</dbReference>
<gene>
    <name evidence="6" type="ORF">A3J05_03100</name>
</gene>
<organism evidence="6 7">
    <name type="scientific">Candidatus Doudnabacteria bacterium RIFCSPLOWO2_02_FULL_48_13</name>
    <dbReference type="NCBI Taxonomy" id="1817845"/>
    <lineage>
        <taxon>Bacteria</taxon>
        <taxon>Candidatus Doudnaibacteriota</taxon>
    </lineage>
</organism>
<evidence type="ECO:0008006" key="8">
    <source>
        <dbReference type="Google" id="ProtNLM"/>
    </source>
</evidence>
<dbReference type="EMBL" id="MFFF01000025">
    <property type="protein sequence ID" value="OGE98853.1"/>
    <property type="molecule type" value="Genomic_DNA"/>
</dbReference>
<keyword evidence="4" id="KW-0547">Nucleotide-binding</keyword>
<keyword evidence="1" id="KW-0597">Phosphoprotein</keyword>
<evidence type="ECO:0000313" key="7">
    <source>
        <dbReference type="Proteomes" id="UP000177235"/>
    </source>
</evidence>
<dbReference type="InterPro" id="IPR051813">
    <property type="entry name" value="HepT_RNase_toxin"/>
</dbReference>
<keyword evidence="2" id="KW-1277">Toxin-antitoxin system</keyword>
<evidence type="ECO:0000256" key="4">
    <source>
        <dbReference type="ARBA" id="ARBA00022741"/>
    </source>
</evidence>
<evidence type="ECO:0000256" key="5">
    <source>
        <dbReference type="ARBA" id="ARBA00022801"/>
    </source>
</evidence>
<dbReference type="GO" id="GO:0004540">
    <property type="term" value="F:RNA nuclease activity"/>
    <property type="evidence" value="ECO:0007669"/>
    <property type="project" value="InterPro"/>
</dbReference>
<comment type="caution">
    <text evidence="6">The sequence shown here is derived from an EMBL/GenBank/DDBJ whole genome shotgun (WGS) entry which is preliminary data.</text>
</comment>